<protein>
    <submittedName>
        <fullName evidence="1">Uncharacterized protein</fullName>
    </submittedName>
</protein>
<reference evidence="1" key="1">
    <citation type="submission" date="2019-04" db="EMBL/GenBank/DDBJ databases">
        <title>Genome assembly of Zosterops borbonicus 15179.</title>
        <authorList>
            <person name="Leroy T."/>
            <person name="Anselmetti Y."/>
            <person name="Tilak M.-K."/>
            <person name="Nabholz B."/>
        </authorList>
    </citation>
    <scope>NUCLEOTIDE SEQUENCE</scope>
    <source>
        <strain evidence="1">HGM_15179</strain>
        <tissue evidence="1">Muscle</tissue>
    </source>
</reference>
<organism evidence="1 2">
    <name type="scientific">Zosterops borbonicus</name>
    <dbReference type="NCBI Taxonomy" id="364589"/>
    <lineage>
        <taxon>Eukaryota</taxon>
        <taxon>Metazoa</taxon>
        <taxon>Chordata</taxon>
        <taxon>Craniata</taxon>
        <taxon>Vertebrata</taxon>
        <taxon>Euteleostomi</taxon>
        <taxon>Archelosauria</taxon>
        <taxon>Archosauria</taxon>
        <taxon>Dinosauria</taxon>
        <taxon>Saurischia</taxon>
        <taxon>Theropoda</taxon>
        <taxon>Coelurosauria</taxon>
        <taxon>Aves</taxon>
        <taxon>Neognathae</taxon>
        <taxon>Neoaves</taxon>
        <taxon>Telluraves</taxon>
        <taxon>Australaves</taxon>
        <taxon>Passeriformes</taxon>
        <taxon>Sylvioidea</taxon>
        <taxon>Zosteropidae</taxon>
        <taxon>Zosterops</taxon>
    </lineage>
</organism>
<name>A0A8K1LKP1_9PASS</name>
<keyword evidence="2" id="KW-1185">Reference proteome</keyword>
<comment type="caution">
    <text evidence="1">The sequence shown here is derived from an EMBL/GenBank/DDBJ whole genome shotgun (WGS) entry which is preliminary data.</text>
</comment>
<gene>
    <name evidence="1" type="ORF">HGM15179_009757</name>
</gene>
<dbReference type="Proteomes" id="UP000796761">
    <property type="component" value="Unassembled WGS sequence"/>
</dbReference>
<evidence type="ECO:0000313" key="2">
    <source>
        <dbReference type="Proteomes" id="UP000796761"/>
    </source>
</evidence>
<dbReference type="EMBL" id="SWJQ01000271">
    <property type="protein sequence ID" value="TRZ17342.1"/>
    <property type="molecule type" value="Genomic_DNA"/>
</dbReference>
<accession>A0A8K1LKP1</accession>
<evidence type="ECO:0000313" key="1">
    <source>
        <dbReference type="EMBL" id="TRZ17342.1"/>
    </source>
</evidence>
<dbReference type="AlphaFoldDB" id="A0A8K1LKP1"/>
<sequence length="150" mass="16980">MDLTEWILGGSWMDLGWILDGPWVDPGWILGGSWMDPGWILGGSWVDPRAALSQEQPQHSALGNLRRSPGAMASVFQVPLECPCPLSSLSSANKFRPVKEWKLRFICVFQILYYTVFAALVNNNKKMNNYLSVQYQLRPDAFVLFMNQLA</sequence>
<proteinExistence type="predicted"/>